<evidence type="ECO:0000313" key="2">
    <source>
        <dbReference type="Proteomes" id="UP001201812"/>
    </source>
</evidence>
<name>A0AAD4N1Z5_9BILA</name>
<evidence type="ECO:0000313" key="1">
    <source>
        <dbReference type="EMBL" id="KAI1713859.1"/>
    </source>
</evidence>
<proteinExistence type="predicted"/>
<keyword evidence="2" id="KW-1185">Reference proteome</keyword>
<gene>
    <name evidence="1" type="ORF">DdX_08742</name>
</gene>
<dbReference type="AlphaFoldDB" id="A0AAD4N1Z5"/>
<accession>A0AAD4N1Z5</accession>
<reference evidence="1" key="1">
    <citation type="submission" date="2022-01" db="EMBL/GenBank/DDBJ databases">
        <title>Genome Sequence Resource for Two Populations of Ditylenchus destructor, the Migratory Endoparasitic Phytonematode.</title>
        <authorList>
            <person name="Zhang H."/>
            <person name="Lin R."/>
            <person name="Xie B."/>
        </authorList>
    </citation>
    <scope>NUCLEOTIDE SEQUENCE</scope>
    <source>
        <strain evidence="1">BazhouSP</strain>
    </source>
</reference>
<protein>
    <submittedName>
        <fullName evidence="1">Uncharacterized protein</fullName>
    </submittedName>
</protein>
<organism evidence="1 2">
    <name type="scientific">Ditylenchus destructor</name>
    <dbReference type="NCBI Taxonomy" id="166010"/>
    <lineage>
        <taxon>Eukaryota</taxon>
        <taxon>Metazoa</taxon>
        <taxon>Ecdysozoa</taxon>
        <taxon>Nematoda</taxon>
        <taxon>Chromadorea</taxon>
        <taxon>Rhabditida</taxon>
        <taxon>Tylenchina</taxon>
        <taxon>Tylenchomorpha</taxon>
        <taxon>Sphaerularioidea</taxon>
        <taxon>Anguinidae</taxon>
        <taxon>Anguininae</taxon>
        <taxon>Ditylenchus</taxon>
    </lineage>
</organism>
<dbReference type="EMBL" id="JAKKPZ010000014">
    <property type="protein sequence ID" value="KAI1713859.1"/>
    <property type="molecule type" value="Genomic_DNA"/>
</dbReference>
<dbReference type="Proteomes" id="UP001201812">
    <property type="component" value="Unassembled WGS sequence"/>
</dbReference>
<comment type="caution">
    <text evidence="1">The sequence shown here is derived from an EMBL/GenBank/DDBJ whole genome shotgun (WGS) entry which is preliminary data.</text>
</comment>
<sequence length="129" mass="13821">MGAPEHKINAPGEKSVWVGYNFLWGRDKAPAVETTSVPVLFNEVQSSVGCVQPATAVETVSVPELGRLLQRNAPAVETVQSPICTMGSSPQSKWAIDNSGRNCLVPELGCIRKNTGSCHCKNINAKETQ</sequence>